<evidence type="ECO:0000259" key="6">
    <source>
        <dbReference type="Pfam" id="PF24883"/>
    </source>
</evidence>
<evidence type="ECO:0000256" key="1">
    <source>
        <dbReference type="ARBA" id="ARBA00022574"/>
    </source>
</evidence>
<feature type="compositionally biased region" description="Polar residues" evidence="4">
    <location>
        <begin position="21"/>
        <end position="50"/>
    </location>
</feature>
<sequence length="698" mass="78970">MSRTEQQNKFHRLLGKITRPRNPSKNPQQTKTGNAAENNPQTSSTAVNPTSILDEPHEVSLPRSSVSTLVGDGKNPIVAAQFDIPSKSASIHKALWEKAYSNLRSDKKKREYVTTYEQLLSTVLLNQKIADQGLGEDQMTEIIAQGLKKIEKYKKAIDYSEDKLEAVKAIKSIIEIPLSNIPQTALPWAIISSTIDIFLKPLEVGAEFYNGVGYVVGRIEWYSRFTDQLLSQSSFRNESPLVKIRADIEISITNLYQSLLFYQIKSVCCFYQRHQILVLVRGALRFDNWKGDLDDIKAAEKALRESCDFYSLECLKGQIREISMKHHIQEKVDIFHKRLQAIRHVDPKSIAGTIYKRKEMPIADLYEWIFETDVFKAFAKWGDEDASRRLWISGQAGTGKTMLLLGTIKRIQADGLFQNGREEPPALIYFFCQANDDQLNNGAALWDIVPGTSVDDLDKHVSPIYAFVSSPDGSFVATVAWDDKVKVWDTGASALIHTIEDTNRVRVATMAFSPDNKILAWAGHDGYVMVHNIQKKEPIAQRGAIMNHGAYNTEIQFSRSSRLVAAASKLPRVEVWDTETGILVTQEDQNLEGEELDEFIESWEKILQLNENTTVGCNVSYEMAEPSCKFDISIVGGWIFIGLERSIWLPPERRSQWKFAFEQCNNMLVLATQGGQPLIFWFNPDAMSAKQLQIPSYL</sequence>
<feature type="repeat" description="WD" evidence="3">
    <location>
        <begin position="457"/>
        <end position="498"/>
    </location>
</feature>
<proteinExistence type="predicted"/>
<dbReference type="SMART" id="SM00320">
    <property type="entry name" value="WD40"/>
    <property type="match status" value="3"/>
</dbReference>
<dbReference type="InterPro" id="IPR031359">
    <property type="entry name" value="NACHT_N"/>
</dbReference>
<dbReference type="InterPro" id="IPR011047">
    <property type="entry name" value="Quinoprotein_ADH-like_sf"/>
</dbReference>
<reference evidence="8" key="1">
    <citation type="journal article" date="2015" name="Genome Announc.">
        <title>Draft genome sequence of Talaromyces cellulolyticus strain Y-94, a source of lignocellulosic biomass-degrading enzymes.</title>
        <authorList>
            <person name="Fujii T."/>
            <person name="Koike H."/>
            <person name="Sawayama S."/>
            <person name="Yano S."/>
            <person name="Inoue H."/>
        </authorList>
    </citation>
    <scope>NUCLEOTIDE SEQUENCE [LARGE SCALE GENOMIC DNA]</scope>
    <source>
        <strain evidence="8">Y-94</strain>
    </source>
</reference>
<evidence type="ECO:0000256" key="4">
    <source>
        <dbReference type="SAM" id="MobiDB-lite"/>
    </source>
</evidence>
<dbReference type="EMBL" id="DF933838">
    <property type="protein sequence ID" value="GAM41446.1"/>
    <property type="molecule type" value="Genomic_DNA"/>
</dbReference>
<feature type="domain" description="NWD NACHT-NTPase N-terminal" evidence="5">
    <location>
        <begin position="94"/>
        <end position="305"/>
    </location>
</feature>
<comment type="caution">
    <text evidence="7">The sequence shown here is derived from an EMBL/GenBank/DDBJ whole genome shotgun (WGS) entry which is preliminary data.</text>
</comment>
<name>A0A6V8HHZ7_TALPI</name>
<feature type="domain" description="Nephrocystin 3-like N-terminal" evidence="6">
    <location>
        <begin position="366"/>
        <end position="442"/>
    </location>
</feature>
<evidence type="ECO:0000256" key="2">
    <source>
        <dbReference type="ARBA" id="ARBA00022737"/>
    </source>
</evidence>
<dbReference type="Pfam" id="PF00400">
    <property type="entry name" value="WD40"/>
    <property type="match status" value="1"/>
</dbReference>
<keyword evidence="1 3" id="KW-0853">WD repeat</keyword>
<keyword evidence="2" id="KW-0677">Repeat</keyword>
<protein>
    <submittedName>
        <fullName evidence="7">Uncharacterized protein</fullName>
    </submittedName>
</protein>
<accession>A0A6V8HHZ7</accession>
<dbReference type="InterPro" id="IPR001680">
    <property type="entry name" value="WD40_rpt"/>
</dbReference>
<feature type="repeat" description="WD" evidence="3">
    <location>
        <begin position="545"/>
        <end position="586"/>
    </location>
</feature>
<dbReference type="AlphaFoldDB" id="A0A6V8HHZ7"/>
<dbReference type="PROSITE" id="PS50082">
    <property type="entry name" value="WD_REPEATS_2"/>
    <property type="match status" value="2"/>
</dbReference>
<dbReference type="Gene3D" id="2.130.10.10">
    <property type="entry name" value="YVTN repeat-like/Quinoprotein amine dehydrogenase"/>
    <property type="match status" value="1"/>
</dbReference>
<dbReference type="Proteomes" id="UP000053095">
    <property type="component" value="Unassembled WGS sequence"/>
</dbReference>
<evidence type="ECO:0000313" key="8">
    <source>
        <dbReference type="Proteomes" id="UP000053095"/>
    </source>
</evidence>
<organism evidence="7 8">
    <name type="scientific">Talaromyces pinophilus</name>
    <name type="common">Penicillium pinophilum</name>
    <dbReference type="NCBI Taxonomy" id="128442"/>
    <lineage>
        <taxon>Eukaryota</taxon>
        <taxon>Fungi</taxon>
        <taxon>Dikarya</taxon>
        <taxon>Ascomycota</taxon>
        <taxon>Pezizomycotina</taxon>
        <taxon>Eurotiomycetes</taxon>
        <taxon>Eurotiomycetidae</taxon>
        <taxon>Eurotiales</taxon>
        <taxon>Trichocomaceae</taxon>
        <taxon>Talaromyces</taxon>
        <taxon>Talaromyces sect. Talaromyces</taxon>
    </lineage>
</organism>
<evidence type="ECO:0000259" key="5">
    <source>
        <dbReference type="Pfam" id="PF17100"/>
    </source>
</evidence>
<gene>
    <name evidence="7" type="ORF">TCE0_042r14574</name>
</gene>
<evidence type="ECO:0000256" key="3">
    <source>
        <dbReference type="PROSITE-ProRule" id="PRU00221"/>
    </source>
</evidence>
<dbReference type="PROSITE" id="PS50294">
    <property type="entry name" value="WD_REPEATS_REGION"/>
    <property type="match status" value="1"/>
</dbReference>
<dbReference type="PANTHER" id="PTHR19848:SF8">
    <property type="entry name" value="F-BOX AND WD REPEAT DOMAIN CONTAINING 7"/>
    <property type="match status" value="1"/>
</dbReference>
<feature type="region of interest" description="Disordered" evidence="4">
    <location>
        <begin position="1"/>
        <end position="50"/>
    </location>
</feature>
<dbReference type="Pfam" id="PF17100">
    <property type="entry name" value="NACHT_N"/>
    <property type="match status" value="1"/>
</dbReference>
<dbReference type="Pfam" id="PF24883">
    <property type="entry name" value="NPHP3_N"/>
    <property type="match status" value="1"/>
</dbReference>
<dbReference type="InterPro" id="IPR015943">
    <property type="entry name" value="WD40/YVTN_repeat-like_dom_sf"/>
</dbReference>
<keyword evidence="8" id="KW-1185">Reference proteome</keyword>
<evidence type="ECO:0000313" key="7">
    <source>
        <dbReference type="EMBL" id="GAM41446.1"/>
    </source>
</evidence>
<dbReference type="InterPro" id="IPR056884">
    <property type="entry name" value="NPHP3-like_N"/>
</dbReference>
<dbReference type="PANTHER" id="PTHR19848">
    <property type="entry name" value="WD40 REPEAT PROTEIN"/>
    <property type="match status" value="1"/>
</dbReference>
<dbReference type="SUPFAM" id="SSF50998">
    <property type="entry name" value="Quinoprotein alcohol dehydrogenase-like"/>
    <property type="match status" value="1"/>
</dbReference>